<reference evidence="2 3" key="1">
    <citation type="submission" date="2016-10" db="EMBL/GenBank/DDBJ databases">
        <authorList>
            <person name="de Groot N.N."/>
        </authorList>
    </citation>
    <scope>NUCLEOTIDE SEQUENCE [LARGE SCALE GENOMIC DNA]</scope>
    <source>
        <strain evidence="2 3">CPCC 201354</strain>
    </source>
</reference>
<feature type="region of interest" description="Disordered" evidence="1">
    <location>
        <begin position="50"/>
        <end position="96"/>
    </location>
</feature>
<proteinExistence type="predicted"/>
<dbReference type="Proteomes" id="UP000198923">
    <property type="component" value="Unassembled WGS sequence"/>
</dbReference>
<evidence type="ECO:0000256" key="1">
    <source>
        <dbReference type="SAM" id="MobiDB-lite"/>
    </source>
</evidence>
<gene>
    <name evidence="2" type="ORF">SAMN05421505_120110</name>
</gene>
<dbReference type="RefSeq" id="WP_093172298.1">
    <property type="nucleotide sequence ID" value="NZ_FNCN01000020.1"/>
</dbReference>
<sequence>MTPTSMAIRRARCEPCDFGVCPELNADEGWAKELERRARIDRGPVVRTYVAQPRVDPKAKPKELIPDHRDPTTPKPSSPPSEEYLAARRALARETT</sequence>
<name>A0A1G8EHY8_9ACTN</name>
<dbReference type="EMBL" id="FNCN01000020">
    <property type="protein sequence ID" value="SDH69524.1"/>
    <property type="molecule type" value="Genomic_DNA"/>
</dbReference>
<organism evidence="2 3">
    <name type="scientific">Sinosporangium album</name>
    <dbReference type="NCBI Taxonomy" id="504805"/>
    <lineage>
        <taxon>Bacteria</taxon>
        <taxon>Bacillati</taxon>
        <taxon>Actinomycetota</taxon>
        <taxon>Actinomycetes</taxon>
        <taxon>Streptosporangiales</taxon>
        <taxon>Streptosporangiaceae</taxon>
        <taxon>Sinosporangium</taxon>
    </lineage>
</organism>
<dbReference type="STRING" id="504805.SAMN05421505_120110"/>
<evidence type="ECO:0000313" key="2">
    <source>
        <dbReference type="EMBL" id="SDH69524.1"/>
    </source>
</evidence>
<protein>
    <submittedName>
        <fullName evidence="2">Uncharacterized protein</fullName>
    </submittedName>
</protein>
<evidence type="ECO:0000313" key="3">
    <source>
        <dbReference type="Proteomes" id="UP000198923"/>
    </source>
</evidence>
<dbReference type="AlphaFoldDB" id="A0A1G8EHY8"/>
<feature type="compositionally biased region" description="Basic and acidic residues" evidence="1">
    <location>
        <begin position="55"/>
        <end position="72"/>
    </location>
</feature>
<accession>A0A1G8EHY8</accession>
<keyword evidence="3" id="KW-1185">Reference proteome</keyword>